<dbReference type="InterPro" id="IPR004412">
    <property type="entry name" value="GatA"/>
</dbReference>
<dbReference type="GO" id="GO:0006412">
    <property type="term" value="P:translation"/>
    <property type="evidence" value="ECO:0007669"/>
    <property type="project" value="UniProtKB-UniRule"/>
</dbReference>
<evidence type="ECO:0000313" key="11">
    <source>
        <dbReference type="Proteomes" id="UP000184128"/>
    </source>
</evidence>
<comment type="similarity">
    <text evidence="1 8">Belongs to the amidase family. GatA subfamily.</text>
</comment>
<dbReference type="PANTHER" id="PTHR11895:SF151">
    <property type="entry name" value="GLUTAMYL-TRNA(GLN) AMIDOTRANSFERASE SUBUNIT A"/>
    <property type="match status" value="1"/>
</dbReference>
<feature type="active site" description="Acyl-ester intermediate" evidence="8">
    <location>
        <position position="176"/>
    </location>
</feature>
<evidence type="ECO:0000313" key="10">
    <source>
        <dbReference type="EMBL" id="SHE51914.1"/>
    </source>
</evidence>
<evidence type="ECO:0000256" key="2">
    <source>
        <dbReference type="ARBA" id="ARBA00022598"/>
    </source>
</evidence>
<evidence type="ECO:0000256" key="5">
    <source>
        <dbReference type="ARBA" id="ARBA00022917"/>
    </source>
</evidence>
<name>A0A1M4U5J3_9LACT</name>
<accession>A0A1M4U5J3</accession>
<evidence type="ECO:0000256" key="4">
    <source>
        <dbReference type="ARBA" id="ARBA00022840"/>
    </source>
</evidence>
<dbReference type="EMBL" id="FQUF01000007">
    <property type="protein sequence ID" value="SHE51914.1"/>
    <property type="molecule type" value="Genomic_DNA"/>
</dbReference>
<organism evidence="10 11">
    <name type="scientific">Atopostipes suicloacalis DSM 15692</name>
    <dbReference type="NCBI Taxonomy" id="1121025"/>
    <lineage>
        <taxon>Bacteria</taxon>
        <taxon>Bacillati</taxon>
        <taxon>Bacillota</taxon>
        <taxon>Bacilli</taxon>
        <taxon>Lactobacillales</taxon>
        <taxon>Carnobacteriaceae</taxon>
        <taxon>Atopostipes</taxon>
    </lineage>
</organism>
<evidence type="ECO:0000256" key="1">
    <source>
        <dbReference type="ARBA" id="ARBA00008069"/>
    </source>
</evidence>
<keyword evidence="2 8" id="KW-0436">Ligase</keyword>
<dbReference type="OrthoDB" id="9811471at2"/>
<feature type="active site" description="Charge relay system" evidence="8">
    <location>
        <position position="77"/>
    </location>
</feature>
<dbReference type="RefSeq" id="WP_073296142.1">
    <property type="nucleotide sequence ID" value="NZ_FQUF01000007.1"/>
</dbReference>
<comment type="catalytic activity">
    <reaction evidence="7 8">
        <text>L-glutamyl-tRNA(Gln) + L-glutamine + ATP + H2O = L-glutaminyl-tRNA(Gln) + L-glutamate + ADP + phosphate + H(+)</text>
        <dbReference type="Rhea" id="RHEA:17521"/>
        <dbReference type="Rhea" id="RHEA-COMP:9681"/>
        <dbReference type="Rhea" id="RHEA-COMP:9684"/>
        <dbReference type="ChEBI" id="CHEBI:15377"/>
        <dbReference type="ChEBI" id="CHEBI:15378"/>
        <dbReference type="ChEBI" id="CHEBI:29985"/>
        <dbReference type="ChEBI" id="CHEBI:30616"/>
        <dbReference type="ChEBI" id="CHEBI:43474"/>
        <dbReference type="ChEBI" id="CHEBI:58359"/>
        <dbReference type="ChEBI" id="CHEBI:78520"/>
        <dbReference type="ChEBI" id="CHEBI:78521"/>
        <dbReference type="ChEBI" id="CHEBI:456216"/>
        <dbReference type="EC" id="6.3.5.7"/>
    </reaction>
</comment>
<evidence type="ECO:0000256" key="8">
    <source>
        <dbReference type="HAMAP-Rule" id="MF_00120"/>
    </source>
</evidence>
<dbReference type="InterPro" id="IPR023631">
    <property type="entry name" value="Amidase_dom"/>
</dbReference>
<sequence length="490" mass="52865">MNLHTKSIEELHELLVNKELTVVELVESIFDFIEKTEPTVGAFISTNKEAALAEAKLVDERGVDADNLLDGIPVAVKDNIVTKEGKTTAASKMLEDFTSVYDATVVEKVKKAGMIIVGKANLDEFAMGGTTETSKLQQTVNPWNSKKVPGGSSGGSAAAVAAGMVPASLGTDTGGSIRQPAAYTNLVGLKPTYGTISRYGVIAFASSLDQVGPLTRTVKDNATLLNAVSGKDDKDNTSADLTIDFTEKIGQKIQGLKIGVPKEFFDENLVEVHVLQTVHQAVEQLKKLGAEVIEVSLPHLKYGVPAYYAIATAEASSNLQRFDGIRYGYSAENAKSLEDLYVKTRSEGFGSEVKRRIVLGGISLSVEHYEELYGKATKVRTIIRNEFEVALKEVDVLVGPSTTTVAPNIENKEGQEPVEAYTDDVLTVGVNLAGIPSLNIPVGFHENMPVGMQIIGDYFEEATLYQVGYAFEQATDYHEQYPTLEGGTQE</sequence>
<dbReference type="GO" id="GO:0016740">
    <property type="term" value="F:transferase activity"/>
    <property type="evidence" value="ECO:0007669"/>
    <property type="project" value="UniProtKB-KW"/>
</dbReference>
<dbReference type="NCBIfam" id="TIGR00132">
    <property type="entry name" value="gatA"/>
    <property type="match status" value="1"/>
</dbReference>
<evidence type="ECO:0000259" key="9">
    <source>
        <dbReference type="Pfam" id="PF01425"/>
    </source>
</evidence>
<reference evidence="10 11" key="1">
    <citation type="submission" date="2016-11" db="EMBL/GenBank/DDBJ databases">
        <authorList>
            <person name="Jaros S."/>
            <person name="Januszkiewicz K."/>
            <person name="Wedrychowicz H."/>
        </authorList>
    </citation>
    <scope>NUCLEOTIDE SEQUENCE [LARGE SCALE GENOMIC DNA]</scope>
    <source>
        <strain evidence="10 11">DSM 15692</strain>
    </source>
</reference>
<dbReference type="PANTHER" id="PTHR11895">
    <property type="entry name" value="TRANSAMIDASE"/>
    <property type="match status" value="1"/>
</dbReference>
<dbReference type="InterPro" id="IPR020556">
    <property type="entry name" value="Amidase_CS"/>
</dbReference>
<dbReference type="GO" id="GO:0005524">
    <property type="term" value="F:ATP binding"/>
    <property type="evidence" value="ECO:0007669"/>
    <property type="project" value="UniProtKB-KW"/>
</dbReference>
<dbReference type="GO" id="GO:0050567">
    <property type="term" value="F:glutaminyl-tRNA synthase (glutamine-hydrolyzing) activity"/>
    <property type="evidence" value="ECO:0007669"/>
    <property type="project" value="UniProtKB-UniRule"/>
</dbReference>
<keyword evidence="4 8" id="KW-0067">ATP-binding</keyword>
<evidence type="ECO:0000256" key="3">
    <source>
        <dbReference type="ARBA" id="ARBA00022741"/>
    </source>
</evidence>
<dbReference type="STRING" id="1121025.SAMN02745249_00593"/>
<evidence type="ECO:0000256" key="6">
    <source>
        <dbReference type="ARBA" id="ARBA00025295"/>
    </source>
</evidence>
<dbReference type="SUPFAM" id="SSF75304">
    <property type="entry name" value="Amidase signature (AS) enzymes"/>
    <property type="match status" value="1"/>
</dbReference>
<dbReference type="AlphaFoldDB" id="A0A1M4U5J3"/>
<keyword evidence="3 8" id="KW-0547">Nucleotide-binding</keyword>
<dbReference type="HAMAP" id="MF_00120">
    <property type="entry name" value="GatA"/>
    <property type="match status" value="1"/>
</dbReference>
<dbReference type="Proteomes" id="UP000184128">
    <property type="component" value="Unassembled WGS sequence"/>
</dbReference>
<gene>
    <name evidence="8" type="primary">gatA</name>
    <name evidence="10" type="ORF">SAMN02745249_00593</name>
</gene>
<dbReference type="GO" id="GO:0030956">
    <property type="term" value="C:glutamyl-tRNA(Gln) amidotransferase complex"/>
    <property type="evidence" value="ECO:0007669"/>
    <property type="project" value="InterPro"/>
</dbReference>
<comment type="function">
    <text evidence="6 8">Allows the formation of correctly charged Gln-tRNA(Gln) through the transamidation of misacylated Glu-tRNA(Gln) in organisms which lack glutaminyl-tRNA synthetase. The reaction takes place in the presence of glutamine and ATP through an activated gamma-phospho-Glu-tRNA(Gln).</text>
</comment>
<feature type="domain" description="Amidase" evidence="9">
    <location>
        <begin position="24"/>
        <end position="464"/>
    </location>
</feature>
<dbReference type="Pfam" id="PF01425">
    <property type="entry name" value="Amidase"/>
    <property type="match status" value="1"/>
</dbReference>
<dbReference type="Gene3D" id="3.90.1300.10">
    <property type="entry name" value="Amidase signature (AS) domain"/>
    <property type="match status" value="1"/>
</dbReference>
<keyword evidence="11" id="KW-1185">Reference proteome</keyword>
<dbReference type="PROSITE" id="PS00571">
    <property type="entry name" value="AMIDASES"/>
    <property type="match status" value="1"/>
</dbReference>
<feature type="active site" description="Charge relay system" evidence="8">
    <location>
        <position position="152"/>
    </location>
</feature>
<proteinExistence type="inferred from homology"/>
<keyword evidence="10" id="KW-0808">Transferase</keyword>
<dbReference type="InterPro" id="IPR000120">
    <property type="entry name" value="Amidase"/>
</dbReference>
<evidence type="ECO:0000256" key="7">
    <source>
        <dbReference type="ARBA" id="ARBA00047407"/>
    </source>
</evidence>
<dbReference type="EC" id="6.3.5.7" evidence="8"/>
<protein>
    <recommendedName>
        <fullName evidence="8">Glutamyl-tRNA(Gln) amidotransferase subunit A</fullName>
        <shortName evidence="8">Glu-ADT subunit A</shortName>
        <ecNumber evidence="8">6.3.5.7</ecNumber>
    </recommendedName>
</protein>
<comment type="subunit">
    <text evidence="8">Heterotrimer of A, B and C subunits.</text>
</comment>
<dbReference type="InterPro" id="IPR036928">
    <property type="entry name" value="AS_sf"/>
</dbReference>
<keyword evidence="5 8" id="KW-0648">Protein biosynthesis</keyword>